<feature type="transmembrane region" description="Helical" evidence="2">
    <location>
        <begin position="232"/>
        <end position="253"/>
    </location>
</feature>
<dbReference type="EMBL" id="AP027151">
    <property type="protein sequence ID" value="BDV41880.1"/>
    <property type="molecule type" value="Genomic_DNA"/>
</dbReference>
<accession>A0ABM8EHH4</accession>
<keyword evidence="4" id="KW-1185">Reference proteome</keyword>
<name>A0ABM8EHH4_9BACT</name>
<evidence type="ECO:0000256" key="2">
    <source>
        <dbReference type="SAM" id="Phobius"/>
    </source>
</evidence>
<dbReference type="Proteomes" id="UP001317705">
    <property type="component" value="Chromosome"/>
</dbReference>
<dbReference type="RefSeq" id="WP_282001995.1">
    <property type="nucleotide sequence ID" value="NZ_AP027151.1"/>
</dbReference>
<protein>
    <recommendedName>
        <fullName evidence="5">Signal peptidase I</fullName>
    </recommendedName>
</protein>
<evidence type="ECO:0000313" key="4">
    <source>
        <dbReference type="Proteomes" id="UP001317705"/>
    </source>
</evidence>
<keyword evidence="2" id="KW-0472">Membrane</keyword>
<feature type="compositionally biased region" description="Low complexity" evidence="1">
    <location>
        <begin position="110"/>
        <end position="121"/>
    </location>
</feature>
<gene>
    <name evidence="3" type="ORF">GURASL_08030</name>
</gene>
<organism evidence="3 4">
    <name type="scientific">Geotalea uraniireducens</name>
    <dbReference type="NCBI Taxonomy" id="351604"/>
    <lineage>
        <taxon>Bacteria</taxon>
        <taxon>Pseudomonadati</taxon>
        <taxon>Thermodesulfobacteriota</taxon>
        <taxon>Desulfuromonadia</taxon>
        <taxon>Geobacterales</taxon>
        <taxon>Geobacteraceae</taxon>
        <taxon>Geotalea</taxon>
    </lineage>
</organism>
<keyword evidence="2" id="KW-0812">Transmembrane</keyword>
<feature type="compositionally biased region" description="Basic residues" evidence="1">
    <location>
        <begin position="81"/>
        <end position="93"/>
    </location>
</feature>
<evidence type="ECO:0000313" key="3">
    <source>
        <dbReference type="EMBL" id="BDV41880.1"/>
    </source>
</evidence>
<evidence type="ECO:0000256" key="1">
    <source>
        <dbReference type="SAM" id="MobiDB-lite"/>
    </source>
</evidence>
<feature type="transmembrane region" description="Helical" evidence="2">
    <location>
        <begin position="172"/>
        <end position="197"/>
    </location>
</feature>
<feature type="compositionally biased region" description="Low complexity" evidence="1">
    <location>
        <begin position="130"/>
        <end position="147"/>
    </location>
</feature>
<sequence length="295" mass="31100">MKGIWGGGVVLALVLAVLIGTVQIAGAKQVYLKDGGVIDCRSAWRDDGRVQVLVNRDTLVTLGTDEVDLPRTFGRPAAKQLRQKHHRGHHRSAGHGAAAATAADPPPAAGDPAPAGAVVDPATPPVKPEPALASPAVPHVAPSAEPPRQQSQPTVGIPAPAPVPANSIPPNVALFLSTFGTSLVAVLVVLFLFFLAVYWKVYVKAGEPGWSSLIPFYNLFILVKIAGKPWWWFLLLFLPLVNIIVAVLLHLALAARFGKGVLFGLGLAFLGFIFFPILAFGKAEYQPLIPSPAGA</sequence>
<feature type="transmembrane region" description="Helical" evidence="2">
    <location>
        <begin position="209"/>
        <end position="226"/>
    </location>
</feature>
<evidence type="ECO:0008006" key="5">
    <source>
        <dbReference type="Google" id="ProtNLM"/>
    </source>
</evidence>
<reference evidence="3 4" key="1">
    <citation type="submission" date="2022-12" db="EMBL/GenBank/DDBJ databases">
        <title>Polyphasic characterization of Geotalea uranireducens NIT-SL11 newly isolated from a complex of sewage sludge and microbially reduced graphene oxide.</title>
        <authorList>
            <person name="Xie L."/>
            <person name="Yoshida N."/>
            <person name="Meng L."/>
        </authorList>
    </citation>
    <scope>NUCLEOTIDE SEQUENCE [LARGE SCALE GENOMIC DNA]</scope>
    <source>
        <strain evidence="3 4">NIT-SL11</strain>
    </source>
</reference>
<keyword evidence="2" id="KW-1133">Transmembrane helix</keyword>
<feature type="region of interest" description="Disordered" evidence="1">
    <location>
        <begin position="78"/>
        <end position="159"/>
    </location>
</feature>
<feature type="transmembrane region" description="Helical" evidence="2">
    <location>
        <begin position="260"/>
        <end position="281"/>
    </location>
</feature>
<proteinExistence type="predicted"/>
<dbReference type="Pfam" id="PF18936">
    <property type="entry name" value="DUF5684"/>
    <property type="match status" value="1"/>
</dbReference>
<dbReference type="InterPro" id="IPR043739">
    <property type="entry name" value="DUF5684"/>
</dbReference>